<comment type="similarity">
    <text evidence="8">Belongs to the NFYA/HAP2 subunit family.</text>
</comment>
<dbReference type="GO" id="GO:0003677">
    <property type="term" value="F:DNA binding"/>
    <property type="evidence" value="ECO:0007669"/>
    <property type="project" value="UniProtKB-KW"/>
</dbReference>
<keyword evidence="11" id="KW-1185">Reference proteome</keyword>
<evidence type="ECO:0000313" key="11">
    <source>
        <dbReference type="Proteomes" id="UP001152484"/>
    </source>
</evidence>
<dbReference type="PROSITE" id="PS51152">
    <property type="entry name" value="NFYA_HAP2_2"/>
    <property type="match status" value="1"/>
</dbReference>
<dbReference type="OrthoDB" id="1097733at2759"/>
<name>A0A9P0ZF57_CUSEU</name>
<evidence type="ECO:0000256" key="5">
    <source>
        <dbReference type="ARBA" id="ARBA00023163"/>
    </source>
</evidence>
<keyword evidence="6 8" id="KW-0539">Nucleus</keyword>
<dbReference type="GO" id="GO:0003700">
    <property type="term" value="F:DNA-binding transcription factor activity"/>
    <property type="evidence" value="ECO:0007669"/>
    <property type="project" value="UniProtKB-UniRule"/>
</dbReference>
<evidence type="ECO:0000256" key="9">
    <source>
        <dbReference type="SAM" id="MobiDB-lite"/>
    </source>
</evidence>
<feature type="region of interest" description="Disordered" evidence="9">
    <location>
        <begin position="1"/>
        <end position="20"/>
    </location>
</feature>
<evidence type="ECO:0000313" key="10">
    <source>
        <dbReference type="EMBL" id="CAH9098482.1"/>
    </source>
</evidence>
<keyword evidence="4" id="KW-0010">Activator</keyword>
<dbReference type="GO" id="GO:0016602">
    <property type="term" value="C:CCAAT-binding factor complex"/>
    <property type="evidence" value="ECO:0007669"/>
    <property type="project" value="InterPro"/>
</dbReference>
<evidence type="ECO:0000256" key="3">
    <source>
        <dbReference type="ARBA" id="ARBA00023125"/>
    </source>
</evidence>
<dbReference type="Pfam" id="PF02045">
    <property type="entry name" value="CBFB_NFYA"/>
    <property type="match status" value="1"/>
</dbReference>
<sequence>MEHLSLQLQGHNSPPAQSSSFLSQLEVTATRRTTSQDQSCVSSGSEESHVKQLAAPIKPMFFIGNPDFSVSPSQCEMSQSAIHSQYNYSDPYYSGLFPAYGPQPFPQMVGAAPARVPLPIDVAADDGPIYVNAKQYHGILRRRQIRAKLEAQNKLVKNRRPYLHESRHLHAVKRVRGSGGRFLSTKKLVLQGSSSPATDSILQQHSSSSSHILMPRAVAAVFPQQQQPDHRLLGISSHMQGGIREYYSPILL</sequence>
<accession>A0A9P0ZF57</accession>
<protein>
    <recommendedName>
        <fullName evidence="8">Nuclear transcription factor Y subunit</fullName>
    </recommendedName>
</protein>
<dbReference type="PANTHER" id="PTHR12632">
    <property type="entry name" value="TRANSCRIPTION FACTOR NF-Y ALPHA-RELATED"/>
    <property type="match status" value="1"/>
</dbReference>
<feature type="compositionally biased region" description="Polar residues" evidence="9">
    <location>
        <begin position="26"/>
        <end position="45"/>
    </location>
</feature>
<feature type="region of interest" description="Disordered" evidence="9">
    <location>
        <begin position="26"/>
        <end position="47"/>
    </location>
</feature>
<evidence type="ECO:0000256" key="6">
    <source>
        <dbReference type="ARBA" id="ARBA00023242"/>
    </source>
</evidence>
<dbReference type="PROSITE" id="PS00686">
    <property type="entry name" value="NFYA_HAP2_1"/>
    <property type="match status" value="1"/>
</dbReference>
<evidence type="ECO:0000256" key="8">
    <source>
        <dbReference type="RuleBase" id="RU367155"/>
    </source>
</evidence>
<dbReference type="EMBL" id="CAMAPE010000036">
    <property type="protein sequence ID" value="CAH9098482.1"/>
    <property type="molecule type" value="Genomic_DNA"/>
</dbReference>
<dbReference type="InterPro" id="IPR018362">
    <property type="entry name" value="CCAAT-binding_factor_CS"/>
</dbReference>
<evidence type="ECO:0000256" key="4">
    <source>
        <dbReference type="ARBA" id="ARBA00023159"/>
    </source>
</evidence>
<proteinExistence type="inferred from homology"/>
<organism evidence="10 11">
    <name type="scientific">Cuscuta europaea</name>
    <name type="common">European dodder</name>
    <dbReference type="NCBI Taxonomy" id="41803"/>
    <lineage>
        <taxon>Eukaryota</taxon>
        <taxon>Viridiplantae</taxon>
        <taxon>Streptophyta</taxon>
        <taxon>Embryophyta</taxon>
        <taxon>Tracheophyta</taxon>
        <taxon>Spermatophyta</taxon>
        <taxon>Magnoliopsida</taxon>
        <taxon>eudicotyledons</taxon>
        <taxon>Gunneridae</taxon>
        <taxon>Pentapetalae</taxon>
        <taxon>asterids</taxon>
        <taxon>lamiids</taxon>
        <taxon>Solanales</taxon>
        <taxon>Convolvulaceae</taxon>
        <taxon>Cuscuteae</taxon>
        <taxon>Cuscuta</taxon>
        <taxon>Cuscuta subgen. Cuscuta</taxon>
    </lineage>
</organism>
<gene>
    <name evidence="10" type="ORF">CEURO_LOCUS14265</name>
</gene>
<keyword evidence="3 8" id="KW-0238">DNA-binding</keyword>
<comment type="caution">
    <text evidence="10">The sequence shown here is derived from an EMBL/GenBank/DDBJ whole genome shotgun (WGS) entry which is preliminary data.</text>
</comment>
<dbReference type="SMART" id="SM00521">
    <property type="entry name" value="CBF"/>
    <property type="match status" value="1"/>
</dbReference>
<dbReference type="Proteomes" id="UP001152484">
    <property type="component" value="Unassembled WGS sequence"/>
</dbReference>
<dbReference type="AlphaFoldDB" id="A0A9P0ZF57"/>
<dbReference type="Gene3D" id="6.10.250.2430">
    <property type="match status" value="1"/>
</dbReference>
<comment type="subunit">
    <text evidence="7">Heterotrimeric transcription factor composed of three components, NF-YA, NF-YB and NF-YC. NF-YB and NF-YC must interact and dimerize for NF-YA association and DNA binding.</text>
</comment>
<evidence type="ECO:0000256" key="7">
    <source>
        <dbReference type="ARBA" id="ARBA00025911"/>
    </source>
</evidence>
<reference evidence="10" key="1">
    <citation type="submission" date="2022-07" db="EMBL/GenBank/DDBJ databases">
        <authorList>
            <person name="Macas J."/>
            <person name="Novak P."/>
            <person name="Neumann P."/>
        </authorList>
    </citation>
    <scope>NUCLEOTIDE SEQUENCE</scope>
</reference>
<keyword evidence="2 8" id="KW-0805">Transcription regulation</keyword>
<dbReference type="InterPro" id="IPR001289">
    <property type="entry name" value="NFYA"/>
</dbReference>
<evidence type="ECO:0000256" key="2">
    <source>
        <dbReference type="ARBA" id="ARBA00023015"/>
    </source>
</evidence>
<evidence type="ECO:0000256" key="1">
    <source>
        <dbReference type="ARBA" id="ARBA00004123"/>
    </source>
</evidence>
<dbReference type="PRINTS" id="PR00616">
    <property type="entry name" value="CCAATSUBUNTB"/>
</dbReference>
<comment type="subcellular location">
    <subcellularLocation>
        <location evidence="1 8">Nucleus</location>
    </subcellularLocation>
</comment>
<keyword evidence="5 8" id="KW-0804">Transcription</keyword>
<comment type="function">
    <text evidence="8">Component of the sequence-specific heterotrimeric transcription factor (NF-Y) which specifically recognizes a 5'-CCAAT-3' box motif found in the promoters of its target genes.</text>
</comment>